<comment type="catalytic activity">
    <reaction evidence="6">
        <text>(R)-lactate + A = pyruvate + AH2</text>
        <dbReference type="Rhea" id="RHEA:15089"/>
        <dbReference type="ChEBI" id="CHEBI:13193"/>
        <dbReference type="ChEBI" id="CHEBI:15361"/>
        <dbReference type="ChEBI" id="CHEBI:16004"/>
        <dbReference type="ChEBI" id="CHEBI:17499"/>
    </reaction>
</comment>
<dbReference type="GO" id="GO:0046872">
    <property type="term" value="F:metal ion binding"/>
    <property type="evidence" value="ECO:0007669"/>
    <property type="project" value="UniProtKB-UniRule"/>
</dbReference>
<keyword evidence="3" id="KW-0677">Repeat</keyword>
<keyword evidence="6" id="KW-0813">Transport</keyword>
<dbReference type="PIRSF" id="PIRSF000139">
    <property type="entry name" value="Glc_ox_4Fe-4S"/>
    <property type="match status" value="1"/>
</dbReference>
<dbReference type="SUPFAM" id="SSF46548">
    <property type="entry name" value="alpha-helical ferredoxin"/>
    <property type="match status" value="1"/>
</dbReference>
<dbReference type="EMBL" id="CP036402">
    <property type="protein sequence ID" value="QBI18600.1"/>
    <property type="molecule type" value="Genomic_DNA"/>
</dbReference>
<reference evidence="8 9" key="1">
    <citation type="submission" date="2019-01" db="EMBL/GenBank/DDBJ databases">
        <title>Egibacter rhizosphaerae EGI 80759T.</title>
        <authorList>
            <person name="Chen D.-D."/>
            <person name="Tian Y."/>
            <person name="Jiao J.-Y."/>
            <person name="Zhang X.-T."/>
            <person name="Zhang Y.-G."/>
            <person name="Zhang Y."/>
            <person name="Xiao M."/>
            <person name="Shu W.-S."/>
            <person name="Li W.-J."/>
        </authorList>
    </citation>
    <scope>NUCLEOTIDE SEQUENCE [LARGE SCALE GENOMIC DNA]</scope>
    <source>
        <strain evidence="8 9">EGI 80759</strain>
    </source>
</reference>
<dbReference type="Pfam" id="PF13183">
    <property type="entry name" value="Fer4_8"/>
    <property type="match status" value="1"/>
</dbReference>
<evidence type="ECO:0000313" key="9">
    <source>
        <dbReference type="Proteomes" id="UP000291469"/>
    </source>
</evidence>
<keyword evidence="6" id="KW-0249">Electron transport</keyword>
<dbReference type="InterPro" id="IPR004017">
    <property type="entry name" value="Cys_rich_dom"/>
</dbReference>
<dbReference type="RefSeq" id="WP_131153598.1">
    <property type="nucleotide sequence ID" value="NZ_CP036402.1"/>
</dbReference>
<dbReference type="PANTHER" id="PTHR32479">
    <property type="entry name" value="GLYCOLATE OXIDASE IRON-SULFUR SUBUNIT"/>
    <property type="match status" value="1"/>
</dbReference>
<keyword evidence="9" id="KW-1185">Reference proteome</keyword>
<keyword evidence="2 6" id="KW-0479">Metal-binding</keyword>
<keyword evidence="1 6" id="KW-0004">4Fe-4S</keyword>
<dbReference type="InterPro" id="IPR017896">
    <property type="entry name" value="4Fe4S_Fe-S-bd"/>
</dbReference>
<evidence type="ECO:0000256" key="4">
    <source>
        <dbReference type="ARBA" id="ARBA00023004"/>
    </source>
</evidence>
<dbReference type="KEGG" id="erz:ER308_02815"/>
<feature type="domain" description="4Fe-4S ferredoxin-type" evidence="7">
    <location>
        <begin position="15"/>
        <end position="46"/>
    </location>
</feature>
<dbReference type="GO" id="GO:0019154">
    <property type="term" value="F:glycolate dehydrogenase activity"/>
    <property type="evidence" value="ECO:0007669"/>
    <property type="project" value="UniProtKB-EC"/>
</dbReference>
<dbReference type="GO" id="GO:0051539">
    <property type="term" value="F:4 iron, 4 sulfur cluster binding"/>
    <property type="evidence" value="ECO:0007669"/>
    <property type="project" value="UniProtKB-UniRule"/>
</dbReference>
<keyword evidence="4 6" id="KW-0408">Iron</keyword>
<dbReference type="OrthoDB" id="9770306at2"/>
<dbReference type="Proteomes" id="UP000291469">
    <property type="component" value="Chromosome"/>
</dbReference>
<evidence type="ECO:0000256" key="6">
    <source>
        <dbReference type="PIRNR" id="PIRNR000139"/>
    </source>
</evidence>
<dbReference type="PROSITE" id="PS51379">
    <property type="entry name" value="4FE4S_FER_2"/>
    <property type="match status" value="2"/>
</dbReference>
<comment type="catalytic activity">
    <reaction evidence="6">
        <text>glycolate + A = glyoxylate + AH2</text>
        <dbReference type="Rhea" id="RHEA:21264"/>
        <dbReference type="ChEBI" id="CHEBI:13193"/>
        <dbReference type="ChEBI" id="CHEBI:17499"/>
        <dbReference type="ChEBI" id="CHEBI:29805"/>
        <dbReference type="ChEBI" id="CHEBI:36655"/>
        <dbReference type="EC" id="1.1.99.14"/>
    </reaction>
</comment>
<evidence type="ECO:0000256" key="2">
    <source>
        <dbReference type="ARBA" id="ARBA00022723"/>
    </source>
</evidence>
<keyword evidence="5 6" id="KW-0411">Iron-sulfur</keyword>
<feature type="domain" description="4Fe-4S ferredoxin-type" evidence="7">
    <location>
        <begin position="66"/>
        <end position="96"/>
    </location>
</feature>
<dbReference type="PROSITE" id="PS00198">
    <property type="entry name" value="4FE4S_FER_1"/>
    <property type="match status" value="2"/>
</dbReference>
<protein>
    <recommendedName>
        <fullName evidence="6">Glycolate oxidase iron-sulfur subunit</fullName>
        <ecNumber evidence="6">1.1.99.14</ecNumber>
    </recommendedName>
</protein>
<dbReference type="EC" id="1.1.99.14" evidence="6"/>
<proteinExistence type="predicted"/>
<sequence>MAAEPQPQQQRATGRVFEPSQLAQCVQCGLCLSSCPTYELTHLEEHGPRGRIMAMRLTESGELSLTDPDVRESLETCVQCRACEYVCPSLVEFGDLIETARTAITRREPPTGLRGLAHAVGFRLVLPRRAVLRVLSALLAVAQRLGLDRLAPAQLRPAHRVSLAELRRPLRGTRDGEPAHLFRGCVMDAWFRDVHRDTAEVLDAAGYAVSAEPGVPCCGALHLHAGREEEAKALAARVVRHYRDTSGPIVVNSGGCGAMLKEAGHLLDTDEARAVSARVVDPSEIVDPARLDLGDLGERMAFQAPCHSRNVQRLGDRPRDLVASVPGVELAEPDDGQLCCGSGGIFSVERPDFGRPLGEKKAAAIRRTGCEQVVSGNPGCAMQLEQQGFEVVHPVTVLARSLRARRGGGGAG</sequence>
<comment type="cofactor">
    <cofactor evidence="6">
        <name>[4Fe-4S] cluster</name>
        <dbReference type="ChEBI" id="CHEBI:49883"/>
    </cofactor>
    <text evidence="6">Binds 2 [4Fe-4S] clusters.</text>
</comment>
<dbReference type="InterPro" id="IPR012257">
    <property type="entry name" value="Glc_ox_4Fe-4S"/>
</dbReference>
<dbReference type="Pfam" id="PF02754">
    <property type="entry name" value="CCG"/>
    <property type="match status" value="2"/>
</dbReference>
<dbReference type="PANTHER" id="PTHR32479:SF17">
    <property type="entry name" value="GLYCOLATE OXIDASE IRON-SULFUR SUBUNIT"/>
    <property type="match status" value="1"/>
</dbReference>
<comment type="function">
    <text evidence="6">Component of a complex that catalyzes the oxidation of glycolate to glyoxylate.</text>
</comment>
<evidence type="ECO:0000313" key="8">
    <source>
        <dbReference type="EMBL" id="QBI18600.1"/>
    </source>
</evidence>
<name>A0A411YBM3_9ACTN</name>
<dbReference type="AlphaFoldDB" id="A0A411YBM3"/>
<gene>
    <name evidence="8" type="ORF">ER308_02815</name>
</gene>
<dbReference type="Gene3D" id="1.10.1060.10">
    <property type="entry name" value="Alpha-helical ferredoxin"/>
    <property type="match status" value="1"/>
</dbReference>
<evidence type="ECO:0000259" key="7">
    <source>
        <dbReference type="PROSITE" id="PS51379"/>
    </source>
</evidence>
<evidence type="ECO:0000256" key="1">
    <source>
        <dbReference type="ARBA" id="ARBA00022485"/>
    </source>
</evidence>
<organism evidence="8 9">
    <name type="scientific">Egibacter rhizosphaerae</name>
    <dbReference type="NCBI Taxonomy" id="1670831"/>
    <lineage>
        <taxon>Bacteria</taxon>
        <taxon>Bacillati</taxon>
        <taxon>Actinomycetota</taxon>
        <taxon>Nitriliruptoria</taxon>
        <taxon>Egibacterales</taxon>
        <taxon>Egibacteraceae</taxon>
        <taxon>Egibacter</taxon>
    </lineage>
</organism>
<evidence type="ECO:0000256" key="5">
    <source>
        <dbReference type="ARBA" id="ARBA00023014"/>
    </source>
</evidence>
<accession>A0A411YBM3</accession>
<dbReference type="InterPro" id="IPR009051">
    <property type="entry name" value="Helical_ferredxn"/>
</dbReference>
<evidence type="ECO:0000256" key="3">
    <source>
        <dbReference type="ARBA" id="ARBA00022737"/>
    </source>
</evidence>
<dbReference type="InterPro" id="IPR017900">
    <property type="entry name" value="4Fe4S_Fe_S_CS"/>
</dbReference>